<feature type="transmembrane region" description="Helical" evidence="1">
    <location>
        <begin position="57"/>
        <end position="74"/>
    </location>
</feature>
<dbReference type="Pfam" id="PF01773">
    <property type="entry name" value="Nucleos_tra2_N"/>
    <property type="match status" value="1"/>
</dbReference>
<dbReference type="Proteomes" id="UP000275777">
    <property type="component" value="Chromosome"/>
</dbReference>
<evidence type="ECO:0000313" key="4">
    <source>
        <dbReference type="Proteomes" id="UP000275777"/>
    </source>
</evidence>
<evidence type="ECO:0000256" key="1">
    <source>
        <dbReference type="SAM" id="Phobius"/>
    </source>
</evidence>
<dbReference type="InterPro" id="IPR002668">
    <property type="entry name" value="CNT_N_dom"/>
</dbReference>
<feature type="domain" description="Concentrative nucleoside transporter N-terminal" evidence="2">
    <location>
        <begin position="33"/>
        <end position="78"/>
    </location>
</feature>
<dbReference type="EMBL" id="LR134182">
    <property type="protein sequence ID" value="VEB42470.1"/>
    <property type="molecule type" value="Genomic_DNA"/>
</dbReference>
<proteinExistence type="predicted"/>
<reference evidence="3 4" key="1">
    <citation type="submission" date="2018-12" db="EMBL/GenBank/DDBJ databases">
        <authorList>
            <consortium name="Pathogen Informatics"/>
        </authorList>
    </citation>
    <scope>NUCLEOTIDE SEQUENCE [LARGE SCALE GENOMIC DNA]</scope>
    <source>
        <strain evidence="3 4">NCTC9695</strain>
    </source>
</reference>
<organism evidence="3 4">
    <name type="scientific">Chromobacterium violaceum</name>
    <dbReference type="NCBI Taxonomy" id="536"/>
    <lineage>
        <taxon>Bacteria</taxon>
        <taxon>Pseudomonadati</taxon>
        <taxon>Pseudomonadota</taxon>
        <taxon>Betaproteobacteria</taxon>
        <taxon>Neisseriales</taxon>
        <taxon>Chromobacteriaceae</taxon>
        <taxon>Chromobacterium</taxon>
    </lineage>
</organism>
<keyword evidence="1" id="KW-0812">Transmembrane</keyword>
<name>A0A3S4LHI2_CHRVL</name>
<evidence type="ECO:0000259" key="2">
    <source>
        <dbReference type="Pfam" id="PF01773"/>
    </source>
</evidence>
<keyword evidence="1" id="KW-1133">Transmembrane helix</keyword>
<evidence type="ECO:0000313" key="3">
    <source>
        <dbReference type="EMBL" id="VEB42470.1"/>
    </source>
</evidence>
<protein>
    <submittedName>
        <fullName evidence="3">Nucleoside transporter, NupC family</fullName>
    </submittedName>
</protein>
<dbReference type="AlphaFoldDB" id="A0A3S4LHI2"/>
<sequence>MILRGARHPGLDGADTPPIASPRASVNTIQALAGMLLLIAAAYLFSTNRRAVKWRTVLIGLAIQNGLFLLINYVPPSTTASPPSAPASPRC</sequence>
<accession>A0A3S4LHI2</accession>
<gene>
    <name evidence="3" type="ORF">NCTC9695_02920</name>
</gene>
<feature type="transmembrane region" description="Helical" evidence="1">
    <location>
        <begin position="28"/>
        <end position="45"/>
    </location>
</feature>
<keyword evidence="1" id="KW-0472">Membrane</keyword>